<sequence length="501" mass="53669">MPTSAMTFDERYRAIDARDARFDGQFVTAVHTTGIYCRPSCPARTPRPENVTFYPTSAAAHEAGYRACKRCLPEAAPGSPEWDLRGDVAGRAMRLIADGVIEREGVPGLAHRLGYSTRQLGRILTAELGASPLALARAHRAHTARMLLVGTELPVADVAFSAGFASVRQFNDTIREVFGMTPLALRARRRTENRAAPGEIDLLLAHRRPIDDGGIFAWMAARALPGVESFTATTFARTLRLAGGSAWFEVRRDGDALRLRARLSQLADLPQLVTRVRRLFDLDADPLAVDQALAVHPELAARVSALPGIRVPGAADPHEMLIRAMVGQQITVAAARTALAALAQHLGERVPAHEGTDLLFPTMAAIAERGAEVLRGPAARIRAIVGAAAALADGSLILDAGGDPHEQRAALLAMPGIGPWTADYVRMRVTGDPDVFLPGDVAVRTGAARLGLPAEPRALTAWSVRAAPWRSYLTAHLWAAVAAVPAQIPQSTRLPNESRIA</sequence>
<dbReference type="Gene3D" id="3.40.10.10">
    <property type="entry name" value="DNA Methylphosphotriester Repair Domain"/>
    <property type="match status" value="1"/>
</dbReference>
<evidence type="ECO:0000256" key="1">
    <source>
        <dbReference type="ARBA" id="ARBA00000086"/>
    </source>
</evidence>
<comment type="catalytic activity">
    <reaction evidence="1">
        <text>Hydrolysis of alkylated DNA, releasing 3-methyladenine, 3-methylguanine, 7-methylguanine and 7-methyladenine.</text>
        <dbReference type="EC" id="3.2.2.21"/>
    </reaction>
</comment>
<dbReference type="InterPro" id="IPR023170">
    <property type="entry name" value="HhH_base_excis_C"/>
</dbReference>
<keyword evidence="4" id="KW-0489">Methyltransferase</keyword>
<evidence type="ECO:0000313" key="15">
    <source>
        <dbReference type="EMBL" id="GAA2568428.1"/>
    </source>
</evidence>
<organism evidence="15 16">
    <name type="scientific">Microbacterium binotii</name>
    <dbReference type="NCBI Taxonomy" id="462710"/>
    <lineage>
        <taxon>Bacteria</taxon>
        <taxon>Bacillati</taxon>
        <taxon>Actinomycetota</taxon>
        <taxon>Actinomycetes</taxon>
        <taxon>Micrococcales</taxon>
        <taxon>Microbacteriaceae</taxon>
        <taxon>Microbacterium</taxon>
    </lineage>
</organism>
<gene>
    <name evidence="15" type="ORF">GCM10009862_04010</name>
</gene>
<dbReference type="InterPro" id="IPR037046">
    <property type="entry name" value="AlkA_N_sf"/>
</dbReference>
<protein>
    <recommendedName>
        <fullName evidence="3">DNA-3-methyladenine glycosylase II</fullName>
        <ecNumber evidence="3">3.2.2.21</ecNumber>
    </recommendedName>
</protein>
<keyword evidence="12" id="KW-0804">Transcription</keyword>
<dbReference type="Gene3D" id="1.10.10.60">
    <property type="entry name" value="Homeodomain-like"/>
    <property type="match status" value="1"/>
</dbReference>
<dbReference type="CDD" id="cd00056">
    <property type="entry name" value="ENDO3c"/>
    <property type="match status" value="1"/>
</dbReference>
<dbReference type="InterPro" id="IPR018062">
    <property type="entry name" value="HTH_AraC-typ_CS"/>
</dbReference>
<keyword evidence="10" id="KW-0238">DNA-binding</keyword>
<dbReference type="SUPFAM" id="SSF46689">
    <property type="entry name" value="Homeodomain-like"/>
    <property type="match status" value="1"/>
</dbReference>
<dbReference type="InterPro" id="IPR003265">
    <property type="entry name" value="HhH-GPD_domain"/>
</dbReference>
<evidence type="ECO:0000256" key="4">
    <source>
        <dbReference type="ARBA" id="ARBA00022603"/>
    </source>
</evidence>
<feature type="domain" description="HTH araC/xylS-type" evidence="14">
    <location>
        <begin position="90"/>
        <end position="188"/>
    </location>
</feature>
<dbReference type="InterPro" id="IPR051912">
    <property type="entry name" value="Alkylbase_DNA_Glycosylase/TA"/>
</dbReference>
<accession>A0ABN3P5Z8</accession>
<dbReference type="EMBL" id="BAAARI010000002">
    <property type="protein sequence ID" value="GAA2568428.1"/>
    <property type="molecule type" value="Genomic_DNA"/>
</dbReference>
<dbReference type="InterPro" id="IPR011257">
    <property type="entry name" value="DNA_glycosylase"/>
</dbReference>
<dbReference type="InterPro" id="IPR009057">
    <property type="entry name" value="Homeodomain-like_sf"/>
</dbReference>
<dbReference type="SUPFAM" id="SSF57884">
    <property type="entry name" value="Ada DNA repair protein, N-terminal domain (N-Ada 10)"/>
    <property type="match status" value="1"/>
</dbReference>
<keyword evidence="7" id="KW-0227">DNA damage</keyword>
<reference evidence="15 16" key="1">
    <citation type="journal article" date="2019" name="Int. J. Syst. Evol. Microbiol.">
        <title>The Global Catalogue of Microorganisms (GCM) 10K type strain sequencing project: providing services to taxonomists for standard genome sequencing and annotation.</title>
        <authorList>
            <consortium name="The Broad Institute Genomics Platform"/>
            <consortium name="The Broad Institute Genome Sequencing Center for Infectious Disease"/>
            <person name="Wu L."/>
            <person name="Ma J."/>
        </authorList>
    </citation>
    <scope>NUCLEOTIDE SEQUENCE [LARGE SCALE GENOMIC DNA]</scope>
    <source>
        <strain evidence="15 16">JCM 16365</strain>
    </source>
</reference>
<evidence type="ECO:0000256" key="5">
    <source>
        <dbReference type="ARBA" id="ARBA00022679"/>
    </source>
</evidence>
<comment type="cofactor">
    <cofactor evidence="2">
        <name>Zn(2+)</name>
        <dbReference type="ChEBI" id="CHEBI:29105"/>
    </cofactor>
</comment>
<dbReference type="InterPro" id="IPR018060">
    <property type="entry name" value="HTH_AraC"/>
</dbReference>
<dbReference type="Pfam" id="PF06029">
    <property type="entry name" value="AlkA_N"/>
    <property type="match status" value="1"/>
</dbReference>
<dbReference type="PROSITE" id="PS01124">
    <property type="entry name" value="HTH_ARAC_FAMILY_2"/>
    <property type="match status" value="1"/>
</dbReference>
<dbReference type="EC" id="3.2.2.21" evidence="3"/>
<evidence type="ECO:0000256" key="10">
    <source>
        <dbReference type="ARBA" id="ARBA00023125"/>
    </source>
</evidence>
<dbReference type="InterPro" id="IPR035451">
    <property type="entry name" value="Ada-like_dom_sf"/>
</dbReference>
<dbReference type="PROSITE" id="PS00041">
    <property type="entry name" value="HTH_ARAC_FAMILY_1"/>
    <property type="match status" value="1"/>
</dbReference>
<keyword evidence="6" id="KW-0479">Metal-binding</keyword>
<keyword evidence="16" id="KW-1185">Reference proteome</keyword>
<dbReference type="Gene3D" id="1.10.340.30">
    <property type="entry name" value="Hypothetical protein, domain 2"/>
    <property type="match status" value="1"/>
</dbReference>
<evidence type="ECO:0000256" key="2">
    <source>
        <dbReference type="ARBA" id="ARBA00001947"/>
    </source>
</evidence>
<comment type="caution">
    <text evidence="15">The sequence shown here is derived from an EMBL/GenBank/DDBJ whole genome shotgun (WGS) entry which is preliminary data.</text>
</comment>
<keyword evidence="11" id="KW-0010">Activator</keyword>
<name>A0ABN3P5Z8_9MICO</name>
<dbReference type="Pfam" id="PF02805">
    <property type="entry name" value="Ada_Zn_binding"/>
    <property type="match status" value="1"/>
</dbReference>
<proteinExistence type="predicted"/>
<dbReference type="Proteomes" id="UP001500274">
    <property type="component" value="Unassembled WGS sequence"/>
</dbReference>
<dbReference type="SUPFAM" id="SSF48150">
    <property type="entry name" value="DNA-glycosylase"/>
    <property type="match status" value="1"/>
</dbReference>
<dbReference type="Gene3D" id="3.30.310.20">
    <property type="entry name" value="DNA-3-methyladenine glycosylase AlkA, N-terminal domain"/>
    <property type="match status" value="1"/>
</dbReference>
<evidence type="ECO:0000256" key="13">
    <source>
        <dbReference type="ARBA" id="ARBA00023204"/>
    </source>
</evidence>
<dbReference type="PANTHER" id="PTHR43003">
    <property type="entry name" value="DNA-3-METHYLADENINE GLYCOSYLASE"/>
    <property type="match status" value="1"/>
</dbReference>
<dbReference type="Pfam" id="PF12833">
    <property type="entry name" value="HTH_18"/>
    <property type="match status" value="1"/>
</dbReference>
<dbReference type="PANTHER" id="PTHR43003:SF13">
    <property type="entry name" value="DNA-3-METHYLADENINE GLYCOSYLASE 2"/>
    <property type="match status" value="1"/>
</dbReference>
<dbReference type="InterPro" id="IPR004026">
    <property type="entry name" value="Ada_DNA_repair_Zn-bd"/>
</dbReference>
<evidence type="ECO:0000256" key="8">
    <source>
        <dbReference type="ARBA" id="ARBA00022833"/>
    </source>
</evidence>
<evidence type="ECO:0000256" key="12">
    <source>
        <dbReference type="ARBA" id="ARBA00023163"/>
    </source>
</evidence>
<dbReference type="SMART" id="SM00342">
    <property type="entry name" value="HTH_ARAC"/>
    <property type="match status" value="1"/>
</dbReference>
<evidence type="ECO:0000256" key="9">
    <source>
        <dbReference type="ARBA" id="ARBA00023015"/>
    </source>
</evidence>
<keyword evidence="13" id="KW-0234">DNA repair</keyword>
<dbReference type="Gene3D" id="1.10.1670.10">
    <property type="entry name" value="Helix-hairpin-Helix base-excision DNA repair enzymes (C-terminal)"/>
    <property type="match status" value="1"/>
</dbReference>
<evidence type="ECO:0000256" key="6">
    <source>
        <dbReference type="ARBA" id="ARBA00022723"/>
    </source>
</evidence>
<dbReference type="InterPro" id="IPR010316">
    <property type="entry name" value="AlkA_N"/>
</dbReference>
<dbReference type="SMART" id="SM00478">
    <property type="entry name" value="ENDO3c"/>
    <property type="match status" value="1"/>
</dbReference>
<dbReference type="SUPFAM" id="SSF55945">
    <property type="entry name" value="TATA-box binding protein-like"/>
    <property type="match status" value="1"/>
</dbReference>
<dbReference type="SMART" id="SM01009">
    <property type="entry name" value="AlkA_N"/>
    <property type="match status" value="1"/>
</dbReference>
<evidence type="ECO:0000313" key="16">
    <source>
        <dbReference type="Proteomes" id="UP001500274"/>
    </source>
</evidence>
<evidence type="ECO:0000256" key="11">
    <source>
        <dbReference type="ARBA" id="ARBA00023159"/>
    </source>
</evidence>
<keyword evidence="8" id="KW-0862">Zinc</keyword>
<keyword evidence="5" id="KW-0808">Transferase</keyword>
<evidence type="ECO:0000256" key="3">
    <source>
        <dbReference type="ARBA" id="ARBA00012000"/>
    </source>
</evidence>
<evidence type="ECO:0000256" key="7">
    <source>
        <dbReference type="ARBA" id="ARBA00022763"/>
    </source>
</evidence>
<evidence type="ECO:0000259" key="14">
    <source>
        <dbReference type="PROSITE" id="PS01124"/>
    </source>
</evidence>
<keyword evidence="9" id="KW-0805">Transcription regulation</keyword>